<dbReference type="Pfam" id="PF03009">
    <property type="entry name" value="GDPD"/>
    <property type="match status" value="1"/>
</dbReference>
<dbReference type="EMBL" id="PDOE01000013">
    <property type="protein sequence ID" value="RKL65639.1"/>
    <property type="molecule type" value="Genomic_DNA"/>
</dbReference>
<protein>
    <recommendedName>
        <fullName evidence="1">GP-PDE domain-containing protein</fullName>
    </recommendedName>
</protein>
<dbReference type="SUPFAM" id="SSF51695">
    <property type="entry name" value="PLC-like phosphodiesterases"/>
    <property type="match status" value="1"/>
</dbReference>
<dbReference type="AlphaFoldDB" id="A0A3A9JZN7"/>
<keyword evidence="3" id="KW-1185">Reference proteome</keyword>
<reference evidence="2 3" key="1">
    <citation type="submission" date="2017-10" db="EMBL/GenBank/DDBJ databases">
        <title>Bacillus sp. nov., a halophilic bacterium isolated from a Keqin Lake.</title>
        <authorList>
            <person name="Wang H."/>
        </authorList>
    </citation>
    <scope>NUCLEOTIDE SEQUENCE [LARGE SCALE GENOMIC DNA]</scope>
    <source>
        <strain evidence="2 3">KCTC 13187</strain>
    </source>
</reference>
<comment type="caution">
    <text evidence="2">The sequence shown here is derived from an EMBL/GenBank/DDBJ whole genome shotgun (WGS) entry which is preliminary data.</text>
</comment>
<dbReference type="PROSITE" id="PS51704">
    <property type="entry name" value="GP_PDE"/>
    <property type="match status" value="1"/>
</dbReference>
<dbReference type="CDD" id="cd08563">
    <property type="entry name" value="GDPD_TtGDE_like"/>
    <property type="match status" value="1"/>
</dbReference>
<sequence length="247" mass="27563">MIHNTAIFAHRGSAGTHPENTMVSFEAGLKAGAEGIKFDVQLTKDDIPVVIHDETVNRTTNAHGWVKDFTYEELKSFDAGSWFAPSFQGVIIPSLEELFSWAVHTQLKLNVKLKSGVIHYPGMEKIVIDLITKYQLKDSVIISSFNHYSLVECHRLDPEMETAILFMEGLYEPWNYAHSIGASGLHCFLPVAGSDLLAGAHQANMAVRPFTVNEDDHIQALIKRHCAAIITDWPEKAVHIRKAMQKG</sequence>
<dbReference type="Gene3D" id="3.20.20.190">
    <property type="entry name" value="Phosphatidylinositol (PI) phosphodiesterase"/>
    <property type="match status" value="1"/>
</dbReference>
<dbReference type="GO" id="GO:0006629">
    <property type="term" value="P:lipid metabolic process"/>
    <property type="evidence" value="ECO:0007669"/>
    <property type="project" value="InterPro"/>
</dbReference>
<dbReference type="InterPro" id="IPR017946">
    <property type="entry name" value="PLC-like_Pdiesterase_TIM-brl"/>
</dbReference>
<feature type="domain" description="GP-PDE" evidence="1">
    <location>
        <begin position="5"/>
        <end position="241"/>
    </location>
</feature>
<organism evidence="2 3">
    <name type="scientific">Salipaludibacillus neizhouensis</name>
    <dbReference type="NCBI Taxonomy" id="885475"/>
    <lineage>
        <taxon>Bacteria</taxon>
        <taxon>Bacillati</taxon>
        <taxon>Bacillota</taxon>
        <taxon>Bacilli</taxon>
        <taxon>Bacillales</taxon>
        <taxon>Bacillaceae</taxon>
    </lineage>
</organism>
<gene>
    <name evidence="2" type="ORF">CR203_19350</name>
</gene>
<dbReference type="InterPro" id="IPR030395">
    <property type="entry name" value="GP_PDE_dom"/>
</dbReference>
<evidence type="ECO:0000259" key="1">
    <source>
        <dbReference type="PROSITE" id="PS51704"/>
    </source>
</evidence>
<dbReference type="PANTHER" id="PTHR46211">
    <property type="entry name" value="GLYCEROPHOSPHORYL DIESTER PHOSPHODIESTERASE"/>
    <property type="match status" value="1"/>
</dbReference>
<evidence type="ECO:0000313" key="2">
    <source>
        <dbReference type="EMBL" id="RKL65639.1"/>
    </source>
</evidence>
<accession>A0A3A9JZN7</accession>
<proteinExistence type="predicted"/>
<dbReference type="OrthoDB" id="384721at2"/>
<dbReference type="GO" id="GO:0008081">
    <property type="term" value="F:phosphoric diester hydrolase activity"/>
    <property type="evidence" value="ECO:0007669"/>
    <property type="project" value="InterPro"/>
</dbReference>
<evidence type="ECO:0000313" key="3">
    <source>
        <dbReference type="Proteomes" id="UP000281498"/>
    </source>
</evidence>
<dbReference type="Proteomes" id="UP000281498">
    <property type="component" value="Unassembled WGS sequence"/>
</dbReference>
<dbReference type="RefSeq" id="WP_110935945.1">
    <property type="nucleotide sequence ID" value="NZ_KZ614146.1"/>
</dbReference>
<dbReference type="PANTHER" id="PTHR46211:SF1">
    <property type="entry name" value="GLYCEROPHOSPHODIESTER PHOSPHODIESTERASE, CYTOPLASMIC"/>
    <property type="match status" value="1"/>
</dbReference>
<name>A0A3A9JZN7_9BACI</name>